<name>A0A7S0N6K3_9CHLO</name>
<dbReference type="Gene3D" id="3.40.50.620">
    <property type="entry name" value="HUPs"/>
    <property type="match status" value="1"/>
</dbReference>
<organism evidence="1">
    <name type="scientific">Chlamydomonas leiostraca</name>
    <dbReference type="NCBI Taxonomy" id="1034604"/>
    <lineage>
        <taxon>Eukaryota</taxon>
        <taxon>Viridiplantae</taxon>
        <taxon>Chlorophyta</taxon>
        <taxon>core chlorophytes</taxon>
        <taxon>Chlorophyceae</taxon>
        <taxon>CS clade</taxon>
        <taxon>Chlamydomonadales</taxon>
        <taxon>Chlamydomonadaceae</taxon>
        <taxon>Chlamydomonas</taxon>
    </lineage>
</organism>
<dbReference type="EMBL" id="HBFB01000114">
    <property type="protein sequence ID" value="CAD8661620.1"/>
    <property type="molecule type" value="Transcribed_RNA"/>
</dbReference>
<evidence type="ECO:0008006" key="2">
    <source>
        <dbReference type="Google" id="ProtNLM"/>
    </source>
</evidence>
<proteinExistence type="predicted"/>
<sequence>MALWVRTSAKPSRAFFYIAIDLGVPIVTPLRTQTQITMLSTAVGFKPVARTHRICAARRPAGARTLAPLRAASSSNLKSAEAMGAIAFSHIMLTILDSHEFLSEGSKSAVTTAAALAQKDQGKVTVLIIEEPGTTAKDPAKQLETLQWHLKDKGCTDFQVLQRATTQPASVMVGDVADEVAADMVVVSSEAIHAKYVDANQLAEFVSCPLLVLP</sequence>
<dbReference type="InterPro" id="IPR014729">
    <property type="entry name" value="Rossmann-like_a/b/a_fold"/>
</dbReference>
<evidence type="ECO:0000313" key="1">
    <source>
        <dbReference type="EMBL" id="CAD8661620.1"/>
    </source>
</evidence>
<accession>A0A7S0N6K3</accession>
<dbReference type="AlphaFoldDB" id="A0A7S0N6K3"/>
<dbReference type="SUPFAM" id="SSF52402">
    <property type="entry name" value="Adenine nucleotide alpha hydrolases-like"/>
    <property type="match status" value="1"/>
</dbReference>
<gene>
    <name evidence="1" type="ORF">CLEI1391_LOCUS59</name>
</gene>
<dbReference type="PANTHER" id="PTHR36081">
    <property type="entry name" value="CELL WALL INTEGRITY/STRESS RESPONSE COMPONENT"/>
    <property type="match status" value="1"/>
</dbReference>
<protein>
    <recommendedName>
        <fullName evidence="2">UspA domain-containing protein</fullName>
    </recommendedName>
</protein>
<reference evidence="1" key="1">
    <citation type="submission" date="2021-01" db="EMBL/GenBank/DDBJ databases">
        <authorList>
            <person name="Corre E."/>
            <person name="Pelletier E."/>
            <person name="Niang G."/>
            <person name="Scheremetjew M."/>
            <person name="Finn R."/>
            <person name="Kale V."/>
            <person name="Holt S."/>
            <person name="Cochrane G."/>
            <person name="Meng A."/>
            <person name="Brown T."/>
            <person name="Cohen L."/>
        </authorList>
    </citation>
    <scope>NUCLEOTIDE SEQUENCE</scope>
    <source>
        <strain evidence="1">SAG 11-49</strain>
    </source>
</reference>
<dbReference type="PANTHER" id="PTHR36081:SF1">
    <property type="entry name" value="CELL WALL INTEGRITY_STRESS RESPONSE COMPONENT"/>
    <property type="match status" value="1"/>
</dbReference>